<evidence type="ECO:0000259" key="1">
    <source>
        <dbReference type="SMART" id="SM01321"/>
    </source>
</evidence>
<dbReference type="PANTHER" id="PTHR33360">
    <property type="entry name" value="TRANSPOSASE FOR INSERTION SEQUENCE ELEMENT IS200"/>
    <property type="match status" value="1"/>
</dbReference>
<dbReference type="NCBIfam" id="NF033573">
    <property type="entry name" value="transpos_IS200"/>
    <property type="match status" value="1"/>
</dbReference>
<gene>
    <name evidence="2" type="primary">tnpA</name>
    <name evidence="2" type="ORF">ESA94_07740</name>
</gene>
<protein>
    <submittedName>
        <fullName evidence="2">IS200/IS605 family transposase</fullName>
    </submittedName>
</protein>
<dbReference type="InterPro" id="IPR036515">
    <property type="entry name" value="Transposase_17_sf"/>
</dbReference>
<dbReference type="Proteomes" id="UP000290204">
    <property type="component" value="Unassembled WGS sequence"/>
</dbReference>
<name>A0A4Q1CJ65_9BACT</name>
<dbReference type="GO" id="GO:0003677">
    <property type="term" value="F:DNA binding"/>
    <property type="evidence" value="ECO:0007669"/>
    <property type="project" value="InterPro"/>
</dbReference>
<dbReference type="RefSeq" id="WP_129130314.1">
    <property type="nucleotide sequence ID" value="NZ_SDHW01000002.1"/>
</dbReference>
<dbReference type="Pfam" id="PF01797">
    <property type="entry name" value="Y1_Tnp"/>
    <property type="match status" value="1"/>
</dbReference>
<dbReference type="EMBL" id="SDHW01000002">
    <property type="protein sequence ID" value="RXK60354.1"/>
    <property type="molecule type" value="Genomic_DNA"/>
</dbReference>
<dbReference type="PANTHER" id="PTHR33360:SF2">
    <property type="entry name" value="TRANSPOSASE FOR INSERTION SEQUENCE ELEMENT IS200"/>
    <property type="match status" value="1"/>
</dbReference>
<keyword evidence="3" id="KW-1185">Reference proteome</keyword>
<evidence type="ECO:0000313" key="2">
    <source>
        <dbReference type="EMBL" id="RXK60354.1"/>
    </source>
</evidence>
<dbReference type="SUPFAM" id="SSF143422">
    <property type="entry name" value="Transposase IS200-like"/>
    <property type="match status" value="1"/>
</dbReference>
<sequence>MSMIKIWIHLVWATKSRKPLLDKNIRQKVWQHMRTNAQEKQIHIDFINGYVDHVHILLSLNADQTIAKTVQLIKGESSFWINKNNLCNEKFEWQDDYFAVSVSESGVNVVREYIKNQEEHHAKKTFQQEYDEFMKKYGFLLIKDSQG</sequence>
<feature type="domain" description="Transposase IS200-like" evidence="1">
    <location>
        <begin position="3"/>
        <end position="117"/>
    </location>
</feature>
<dbReference type="GO" id="GO:0006313">
    <property type="term" value="P:DNA transposition"/>
    <property type="evidence" value="ECO:0007669"/>
    <property type="project" value="InterPro"/>
</dbReference>
<proteinExistence type="predicted"/>
<dbReference type="OrthoDB" id="9797997at2"/>
<evidence type="ECO:0000313" key="3">
    <source>
        <dbReference type="Proteomes" id="UP000290204"/>
    </source>
</evidence>
<dbReference type="Gene3D" id="3.30.70.1290">
    <property type="entry name" value="Transposase IS200-like"/>
    <property type="match status" value="1"/>
</dbReference>
<dbReference type="InterPro" id="IPR002686">
    <property type="entry name" value="Transposase_17"/>
</dbReference>
<accession>A0A4Q1CJ65</accession>
<reference evidence="2 3" key="1">
    <citation type="submission" date="2019-01" db="EMBL/GenBank/DDBJ databases">
        <title>Lacibacter sp. strain TTM-7.</title>
        <authorList>
            <person name="Chen W.-M."/>
        </authorList>
    </citation>
    <scope>NUCLEOTIDE SEQUENCE [LARGE SCALE GENOMIC DNA]</scope>
    <source>
        <strain evidence="2 3">TTM-7</strain>
    </source>
</reference>
<organism evidence="2 3">
    <name type="scientific">Lacibacter luteus</name>
    <dbReference type="NCBI Taxonomy" id="2508719"/>
    <lineage>
        <taxon>Bacteria</taxon>
        <taxon>Pseudomonadati</taxon>
        <taxon>Bacteroidota</taxon>
        <taxon>Chitinophagia</taxon>
        <taxon>Chitinophagales</taxon>
        <taxon>Chitinophagaceae</taxon>
        <taxon>Lacibacter</taxon>
    </lineage>
</organism>
<dbReference type="AlphaFoldDB" id="A0A4Q1CJ65"/>
<dbReference type="GO" id="GO:0004803">
    <property type="term" value="F:transposase activity"/>
    <property type="evidence" value="ECO:0007669"/>
    <property type="project" value="InterPro"/>
</dbReference>
<comment type="caution">
    <text evidence="2">The sequence shown here is derived from an EMBL/GenBank/DDBJ whole genome shotgun (WGS) entry which is preliminary data.</text>
</comment>
<dbReference type="SMART" id="SM01321">
    <property type="entry name" value="Y1_Tnp"/>
    <property type="match status" value="1"/>
</dbReference>